<gene>
    <name evidence="2" type="ORF">OIDMADRAFT_103715</name>
</gene>
<evidence type="ECO:0008006" key="4">
    <source>
        <dbReference type="Google" id="ProtNLM"/>
    </source>
</evidence>
<dbReference type="FunCoup" id="A0A0C3CPR3">
    <property type="interactions" value="326"/>
</dbReference>
<dbReference type="Pfam" id="PF11176">
    <property type="entry name" value="Tma16"/>
    <property type="match status" value="1"/>
</dbReference>
<dbReference type="GO" id="GO:0005634">
    <property type="term" value="C:nucleus"/>
    <property type="evidence" value="ECO:0007669"/>
    <property type="project" value="TreeGrafter"/>
</dbReference>
<evidence type="ECO:0000313" key="2">
    <source>
        <dbReference type="EMBL" id="KIN01024.1"/>
    </source>
</evidence>
<dbReference type="PANTHER" id="PTHR13349:SF2">
    <property type="entry name" value="TRANSLATION MACHINERY-ASSOCIATED PROTEIN 16"/>
    <property type="match status" value="1"/>
</dbReference>
<dbReference type="HOGENOM" id="CLU_106785_1_0_1"/>
<dbReference type="OrthoDB" id="270284at2759"/>
<proteinExistence type="inferred from homology"/>
<comment type="similarity">
    <text evidence="1">Belongs to the TMA16 family.</text>
</comment>
<dbReference type="PANTHER" id="PTHR13349">
    <property type="entry name" value="TRANSLATION MACHINERY-ASSOCIATED PROTEIN 16"/>
    <property type="match status" value="1"/>
</dbReference>
<reference evidence="2 3" key="1">
    <citation type="submission" date="2014-04" db="EMBL/GenBank/DDBJ databases">
        <authorList>
            <consortium name="DOE Joint Genome Institute"/>
            <person name="Kuo A."/>
            <person name="Martino E."/>
            <person name="Perotto S."/>
            <person name="Kohler A."/>
            <person name="Nagy L.G."/>
            <person name="Floudas D."/>
            <person name="Copeland A."/>
            <person name="Barry K.W."/>
            <person name="Cichocki N."/>
            <person name="Veneault-Fourrey C."/>
            <person name="LaButti K."/>
            <person name="Lindquist E.A."/>
            <person name="Lipzen A."/>
            <person name="Lundell T."/>
            <person name="Morin E."/>
            <person name="Murat C."/>
            <person name="Sun H."/>
            <person name="Tunlid A."/>
            <person name="Henrissat B."/>
            <person name="Grigoriev I.V."/>
            <person name="Hibbett D.S."/>
            <person name="Martin F."/>
            <person name="Nordberg H.P."/>
            <person name="Cantor M.N."/>
            <person name="Hua S.X."/>
        </authorList>
    </citation>
    <scope>NUCLEOTIDE SEQUENCE [LARGE SCALE GENOMIC DNA]</scope>
    <source>
        <strain evidence="2 3">Zn</strain>
    </source>
</reference>
<dbReference type="InterPro" id="IPR021346">
    <property type="entry name" value="Tma16"/>
</dbReference>
<evidence type="ECO:0000313" key="3">
    <source>
        <dbReference type="Proteomes" id="UP000054321"/>
    </source>
</evidence>
<dbReference type="AlphaFoldDB" id="A0A0C3CPR3"/>
<sequence>MPKSLEKTRKRISKKKGDITVLHENSRDSQRLRRAQMRDDKLVRVAAARRKNDQPLLQRAAYFQEAIRNNGSLPLGWDAIKTLIHTFVHQYDEEFDALKKERRPGRPPSTREDLLRIKIATDLKEYENGFYLPDLTDVDNVVLLDRWEGAWSYLSTLKWVRISSDGVVHPAKFPPKGQS</sequence>
<dbReference type="Gene3D" id="1.20.1440.170">
    <property type="entry name" value="Translation machinery-associated protein 16-like"/>
    <property type="match status" value="1"/>
</dbReference>
<keyword evidence="3" id="KW-1185">Reference proteome</keyword>
<dbReference type="InParanoid" id="A0A0C3CPR3"/>
<dbReference type="Proteomes" id="UP000054321">
    <property type="component" value="Unassembled WGS sequence"/>
</dbReference>
<dbReference type="EMBL" id="KN832876">
    <property type="protein sequence ID" value="KIN01024.1"/>
    <property type="molecule type" value="Genomic_DNA"/>
</dbReference>
<dbReference type="InterPro" id="IPR038356">
    <property type="entry name" value="Tma16_sf"/>
</dbReference>
<dbReference type="STRING" id="913774.A0A0C3CPR3"/>
<name>A0A0C3CPR3_OIDMZ</name>
<evidence type="ECO:0000256" key="1">
    <source>
        <dbReference type="ARBA" id="ARBA00034127"/>
    </source>
</evidence>
<organism evidence="2 3">
    <name type="scientific">Oidiodendron maius (strain Zn)</name>
    <dbReference type="NCBI Taxonomy" id="913774"/>
    <lineage>
        <taxon>Eukaryota</taxon>
        <taxon>Fungi</taxon>
        <taxon>Dikarya</taxon>
        <taxon>Ascomycota</taxon>
        <taxon>Pezizomycotina</taxon>
        <taxon>Leotiomycetes</taxon>
        <taxon>Leotiomycetes incertae sedis</taxon>
        <taxon>Myxotrichaceae</taxon>
        <taxon>Oidiodendron</taxon>
    </lineage>
</organism>
<reference evidence="3" key="2">
    <citation type="submission" date="2015-01" db="EMBL/GenBank/DDBJ databases">
        <title>Evolutionary Origins and Diversification of the Mycorrhizal Mutualists.</title>
        <authorList>
            <consortium name="DOE Joint Genome Institute"/>
            <consortium name="Mycorrhizal Genomics Consortium"/>
            <person name="Kohler A."/>
            <person name="Kuo A."/>
            <person name="Nagy L.G."/>
            <person name="Floudas D."/>
            <person name="Copeland A."/>
            <person name="Barry K.W."/>
            <person name="Cichocki N."/>
            <person name="Veneault-Fourrey C."/>
            <person name="LaButti K."/>
            <person name="Lindquist E.A."/>
            <person name="Lipzen A."/>
            <person name="Lundell T."/>
            <person name="Morin E."/>
            <person name="Murat C."/>
            <person name="Riley R."/>
            <person name="Ohm R."/>
            <person name="Sun H."/>
            <person name="Tunlid A."/>
            <person name="Henrissat B."/>
            <person name="Grigoriev I.V."/>
            <person name="Hibbett D.S."/>
            <person name="Martin F."/>
        </authorList>
    </citation>
    <scope>NUCLEOTIDE SEQUENCE [LARGE SCALE GENOMIC DNA]</scope>
    <source>
        <strain evidence="3">Zn</strain>
    </source>
</reference>
<protein>
    <recommendedName>
        <fullName evidence="4">Translation machinery-associated protein 16</fullName>
    </recommendedName>
</protein>
<accession>A0A0C3CPR3</accession>